<evidence type="ECO:0000313" key="2">
    <source>
        <dbReference type="Proteomes" id="UP000091820"/>
    </source>
</evidence>
<accession>A0A1A9WN10</accession>
<reference evidence="2" key="1">
    <citation type="submission" date="2014-03" db="EMBL/GenBank/DDBJ databases">
        <authorList>
            <person name="Aksoy S."/>
            <person name="Warren W."/>
            <person name="Wilson R.K."/>
        </authorList>
    </citation>
    <scope>NUCLEOTIDE SEQUENCE [LARGE SCALE GENOMIC DNA]</scope>
    <source>
        <strain evidence="2">IAEA</strain>
    </source>
</reference>
<sequence length="78" mass="8323">MDENTILSNRHSIRYQEYRGGGAQFSTPRQHISINKRTSNMTHLAAVCVGVFGGVVTVAATEELAAAAAAGNVAKYEN</sequence>
<evidence type="ECO:0000313" key="1">
    <source>
        <dbReference type="EnsemblMetazoa" id="GBRI025607-PA"/>
    </source>
</evidence>
<dbReference type="EnsemblMetazoa" id="GBRI025607-RA">
    <property type="protein sequence ID" value="GBRI025607-PA"/>
    <property type="gene ID" value="GBRI025607"/>
</dbReference>
<name>A0A1A9WN10_9MUSC</name>
<keyword evidence="2" id="KW-1185">Reference proteome</keyword>
<organism evidence="1 2">
    <name type="scientific">Glossina brevipalpis</name>
    <dbReference type="NCBI Taxonomy" id="37001"/>
    <lineage>
        <taxon>Eukaryota</taxon>
        <taxon>Metazoa</taxon>
        <taxon>Ecdysozoa</taxon>
        <taxon>Arthropoda</taxon>
        <taxon>Hexapoda</taxon>
        <taxon>Insecta</taxon>
        <taxon>Pterygota</taxon>
        <taxon>Neoptera</taxon>
        <taxon>Endopterygota</taxon>
        <taxon>Diptera</taxon>
        <taxon>Brachycera</taxon>
        <taxon>Muscomorpha</taxon>
        <taxon>Hippoboscoidea</taxon>
        <taxon>Glossinidae</taxon>
        <taxon>Glossina</taxon>
    </lineage>
</organism>
<dbReference type="Proteomes" id="UP000091820">
    <property type="component" value="Unassembled WGS sequence"/>
</dbReference>
<proteinExistence type="predicted"/>
<dbReference type="VEuPathDB" id="VectorBase:GBRI025607"/>
<dbReference type="AlphaFoldDB" id="A0A1A9WN10"/>
<protein>
    <submittedName>
        <fullName evidence="1">Uncharacterized protein</fullName>
    </submittedName>
</protein>
<reference evidence="1" key="2">
    <citation type="submission" date="2020-05" db="UniProtKB">
        <authorList>
            <consortium name="EnsemblMetazoa"/>
        </authorList>
    </citation>
    <scope>IDENTIFICATION</scope>
    <source>
        <strain evidence="1">IAEA</strain>
    </source>
</reference>